<organism evidence="2 3">
    <name type="scientific">Corynascus novoguineensis</name>
    <dbReference type="NCBI Taxonomy" id="1126955"/>
    <lineage>
        <taxon>Eukaryota</taxon>
        <taxon>Fungi</taxon>
        <taxon>Dikarya</taxon>
        <taxon>Ascomycota</taxon>
        <taxon>Pezizomycotina</taxon>
        <taxon>Sordariomycetes</taxon>
        <taxon>Sordariomycetidae</taxon>
        <taxon>Sordariales</taxon>
        <taxon>Chaetomiaceae</taxon>
        <taxon>Corynascus</taxon>
    </lineage>
</organism>
<reference evidence="2" key="2">
    <citation type="submission" date="2023-05" db="EMBL/GenBank/DDBJ databases">
        <authorList>
            <consortium name="Lawrence Berkeley National Laboratory"/>
            <person name="Steindorff A."/>
            <person name="Hensen N."/>
            <person name="Bonometti L."/>
            <person name="Westerberg I."/>
            <person name="Brannstrom I.O."/>
            <person name="Guillou S."/>
            <person name="Cros-Aarteil S."/>
            <person name="Calhoun S."/>
            <person name="Haridas S."/>
            <person name="Kuo A."/>
            <person name="Mondo S."/>
            <person name="Pangilinan J."/>
            <person name="Riley R."/>
            <person name="Labutti K."/>
            <person name="Andreopoulos B."/>
            <person name="Lipzen A."/>
            <person name="Chen C."/>
            <person name="Yanf M."/>
            <person name="Daum C."/>
            <person name="Ng V."/>
            <person name="Clum A."/>
            <person name="Ohm R."/>
            <person name="Martin F."/>
            <person name="Silar P."/>
            <person name="Natvig D."/>
            <person name="Lalanne C."/>
            <person name="Gautier V."/>
            <person name="Ament-Velasquez S.L."/>
            <person name="Kruys A."/>
            <person name="Hutchinson M.I."/>
            <person name="Powell A.J."/>
            <person name="Barry K."/>
            <person name="Miller A.N."/>
            <person name="Grigoriev I.V."/>
            <person name="Debuchy R."/>
            <person name="Gladieux P."/>
            <person name="Thoren M.H."/>
            <person name="Johannesson H."/>
        </authorList>
    </citation>
    <scope>NUCLEOTIDE SEQUENCE</scope>
    <source>
        <strain evidence="2">CBS 359.72</strain>
    </source>
</reference>
<dbReference type="InterPro" id="IPR014710">
    <property type="entry name" value="RmlC-like_jellyroll"/>
</dbReference>
<dbReference type="InterPro" id="IPR011051">
    <property type="entry name" value="RmlC_Cupin_sf"/>
</dbReference>
<gene>
    <name evidence="2" type="ORF">C7999DRAFT_17622</name>
</gene>
<evidence type="ECO:0000313" key="3">
    <source>
        <dbReference type="Proteomes" id="UP001303647"/>
    </source>
</evidence>
<proteinExistence type="predicted"/>
<dbReference type="CDD" id="cd02231">
    <property type="entry name" value="cupin_BLL6423-like"/>
    <property type="match status" value="1"/>
</dbReference>
<dbReference type="InterPro" id="IPR013096">
    <property type="entry name" value="Cupin_2"/>
</dbReference>
<dbReference type="Proteomes" id="UP001303647">
    <property type="component" value="Unassembled WGS sequence"/>
</dbReference>
<dbReference type="PANTHER" id="PTHR36156:SF2">
    <property type="entry name" value="CUPIN TYPE-2 DOMAIN-CONTAINING PROTEIN"/>
    <property type="match status" value="1"/>
</dbReference>
<evidence type="ECO:0000313" key="2">
    <source>
        <dbReference type="EMBL" id="KAK4244089.1"/>
    </source>
</evidence>
<sequence>MADSTKPISNFRQPMRFITTHNTAGKAVVHSREPLTWSAHDDNKLAFAVPYTTSAFPPDLNGDADLAAHERVVAGTGEEALGLVNPSGTVLRYVDFAPGYACGMHRTRSLDYGIVLEGEIDMVLDGDDGKEERRTLRRGDVAIQRATMHQWVNRSQTEWARVVFILQDSAKLYVGSREMGEDLGKHSDLPPSRQSNS</sequence>
<reference evidence="2" key="1">
    <citation type="journal article" date="2023" name="Mol. Phylogenet. Evol.">
        <title>Genome-scale phylogeny and comparative genomics of the fungal order Sordariales.</title>
        <authorList>
            <person name="Hensen N."/>
            <person name="Bonometti L."/>
            <person name="Westerberg I."/>
            <person name="Brannstrom I.O."/>
            <person name="Guillou S."/>
            <person name="Cros-Aarteil S."/>
            <person name="Calhoun S."/>
            <person name="Haridas S."/>
            <person name="Kuo A."/>
            <person name="Mondo S."/>
            <person name="Pangilinan J."/>
            <person name="Riley R."/>
            <person name="LaButti K."/>
            <person name="Andreopoulos B."/>
            <person name="Lipzen A."/>
            <person name="Chen C."/>
            <person name="Yan M."/>
            <person name="Daum C."/>
            <person name="Ng V."/>
            <person name="Clum A."/>
            <person name="Steindorff A."/>
            <person name="Ohm R.A."/>
            <person name="Martin F."/>
            <person name="Silar P."/>
            <person name="Natvig D.O."/>
            <person name="Lalanne C."/>
            <person name="Gautier V."/>
            <person name="Ament-Velasquez S.L."/>
            <person name="Kruys A."/>
            <person name="Hutchinson M.I."/>
            <person name="Powell A.J."/>
            <person name="Barry K."/>
            <person name="Miller A.N."/>
            <person name="Grigoriev I.V."/>
            <person name="Debuchy R."/>
            <person name="Gladieux P."/>
            <person name="Hiltunen Thoren M."/>
            <person name="Johannesson H."/>
        </authorList>
    </citation>
    <scope>NUCLEOTIDE SEQUENCE</scope>
    <source>
        <strain evidence="2">CBS 359.72</strain>
    </source>
</reference>
<evidence type="ECO:0000259" key="1">
    <source>
        <dbReference type="Pfam" id="PF07883"/>
    </source>
</evidence>
<dbReference type="AlphaFoldDB" id="A0AAN7CL33"/>
<keyword evidence="3" id="KW-1185">Reference proteome</keyword>
<name>A0AAN7CL33_9PEZI</name>
<comment type="caution">
    <text evidence="2">The sequence shown here is derived from an EMBL/GenBank/DDBJ whole genome shotgun (WGS) entry which is preliminary data.</text>
</comment>
<dbReference type="EMBL" id="MU857759">
    <property type="protein sequence ID" value="KAK4244089.1"/>
    <property type="molecule type" value="Genomic_DNA"/>
</dbReference>
<accession>A0AAN7CL33</accession>
<feature type="domain" description="Cupin type-2" evidence="1">
    <location>
        <begin position="93"/>
        <end position="164"/>
    </location>
</feature>
<dbReference type="Gene3D" id="2.60.120.10">
    <property type="entry name" value="Jelly Rolls"/>
    <property type="match status" value="1"/>
</dbReference>
<dbReference type="SUPFAM" id="SSF51182">
    <property type="entry name" value="RmlC-like cupins"/>
    <property type="match status" value="1"/>
</dbReference>
<dbReference type="PANTHER" id="PTHR36156">
    <property type="entry name" value="SLR2101 PROTEIN"/>
    <property type="match status" value="1"/>
</dbReference>
<dbReference type="Pfam" id="PF07883">
    <property type="entry name" value="Cupin_2"/>
    <property type="match status" value="1"/>
</dbReference>
<protein>
    <recommendedName>
        <fullName evidence="1">Cupin type-2 domain-containing protein</fullName>
    </recommendedName>
</protein>
<dbReference type="InterPro" id="IPR047142">
    <property type="entry name" value="OryJ/VirC-like"/>
</dbReference>